<dbReference type="InterPro" id="IPR029787">
    <property type="entry name" value="Nucleotide_cyclase"/>
</dbReference>
<dbReference type="Pfam" id="PF00211">
    <property type="entry name" value="Guanylate_cyc"/>
    <property type="match status" value="1"/>
</dbReference>
<dbReference type="PANTHER" id="PTHR43081">
    <property type="entry name" value="ADENYLATE CYCLASE, TERMINAL-DIFFERENTIATION SPECIFIC-RELATED"/>
    <property type="match status" value="1"/>
</dbReference>
<dbReference type="CDD" id="cd07302">
    <property type="entry name" value="CHD"/>
    <property type="match status" value="1"/>
</dbReference>
<organism evidence="4 5">
    <name type="scientific">Williamsia marianensis</name>
    <dbReference type="NCBI Taxonomy" id="85044"/>
    <lineage>
        <taxon>Bacteria</taxon>
        <taxon>Bacillati</taxon>
        <taxon>Actinomycetota</taxon>
        <taxon>Actinomycetes</taxon>
        <taxon>Mycobacteriales</taxon>
        <taxon>Nocardiaceae</taxon>
        <taxon>Williamsia</taxon>
    </lineage>
</organism>
<feature type="domain" description="Guanylate cyclase" evidence="3">
    <location>
        <begin position="26"/>
        <end position="134"/>
    </location>
</feature>
<dbReference type="PANTHER" id="PTHR43081:SF19">
    <property type="entry name" value="PH-SENSITIVE ADENYLATE CYCLASE RV1264"/>
    <property type="match status" value="1"/>
</dbReference>
<dbReference type="Proteomes" id="UP000274762">
    <property type="component" value="Unassembled WGS sequence"/>
</dbReference>
<evidence type="ECO:0000313" key="4">
    <source>
        <dbReference type="EMBL" id="RKR79802.1"/>
    </source>
</evidence>
<dbReference type="EMBL" id="RBKV01000002">
    <property type="protein sequence ID" value="RKR79802.1"/>
    <property type="molecule type" value="Genomic_DNA"/>
</dbReference>
<dbReference type="SUPFAM" id="SSF55073">
    <property type="entry name" value="Nucleotide cyclase"/>
    <property type="match status" value="1"/>
</dbReference>
<dbReference type="GO" id="GO:0006171">
    <property type="term" value="P:cAMP biosynthetic process"/>
    <property type="evidence" value="ECO:0007669"/>
    <property type="project" value="TreeGrafter"/>
</dbReference>
<evidence type="ECO:0000259" key="3">
    <source>
        <dbReference type="PROSITE" id="PS50125"/>
    </source>
</evidence>
<dbReference type="PROSITE" id="PS50125">
    <property type="entry name" value="GUANYLATE_CYCLASE_2"/>
    <property type="match status" value="1"/>
</dbReference>
<dbReference type="AlphaFoldDB" id="A0A495ITB8"/>
<feature type="compositionally biased region" description="Polar residues" evidence="2">
    <location>
        <begin position="245"/>
        <end position="257"/>
    </location>
</feature>
<dbReference type="InterPro" id="IPR050697">
    <property type="entry name" value="Adenylyl/Guanylyl_Cyclase_3/4"/>
</dbReference>
<comment type="caution">
    <text evidence="4">The sequence shown here is derived from an EMBL/GenBank/DDBJ whole genome shotgun (WGS) entry which is preliminary data.</text>
</comment>
<gene>
    <name evidence="4" type="ORF">DFJ75_4942</name>
</gene>
<comment type="similarity">
    <text evidence="1">Belongs to the adenylyl cyclase class-3 family.</text>
</comment>
<dbReference type="InterPro" id="IPR001054">
    <property type="entry name" value="A/G_cyclase"/>
</dbReference>
<dbReference type="GO" id="GO:0035556">
    <property type="term" value="P:intracellular signal transduction"/>
    <property type="evidence" value="ECO:0007669"/>
    <property type="project" value="InterPro"/>
</dbReference>
<evidence type="ECO:0000256" key="2">
    <source>
        <dbReference type="SAM" id="MobiDB-lite"/>
    </source>
</evidence>
<dbReference type="Gene3D" id="3.30.70.1230">
    <property type="entry name" value="Nucleotide cyclase"/>
    <property type="match status" value="1"/>
</dbReference>
<dbReference type="GO" id="GO:0004016">
    <property type="term" value="F:adenylate cyclase activity"/>
    <property type="evidence" value="ECO:0007669"/>
    <property type="project" value="UniProtKB-ARBA"/>
</dbReference>
<reference evidence="4 5" key="1">
    <citation type="submission" date="2018-10" db="EMBL/GenBank/DDBJ databases">
        <title>Sequencing the genomes of 1000 actinobacteria strains.</title>
        <authorList>
            <person name="Klenk H.-P."/>
        </authorList>
    </citation>
    <scope>NUCLEOTIDE SEQUENCE [LARGE SCALE GENOMIC DNA]</scope>
    <source>
        <strain evidence="4 5">DSM 44343</strain>
    </source>
</reference>
<sequence>MIAPSHPHHHGANSNELAGLEQVQVTVAFVDLAGFSVLTEICGDQEAAELALALAEQARRALHPGVRVIKTIGDAVMLAADTTDAMLATINTLSDAVADHDGFLTLRAGIHHGTAIVRDGDLFGHTVNVAARITALAGAGQAVITTPVLPAATRIGWPTTALGSRGLRNISAPVELHALALTPARHPSDPICGARIDPATAPAHRQTGTDRWWFCSTDCAERYDHTNEQTASLASPRGSTPALESPNSRGATTRSLR</sequence>
<evidence type="ECO:0000313" key="5">
    <source>
        <dbReference type="Proteomes" id="UP000274762"/>
    </source>
</evidence>
<proteinExistence type="inferred from homology"/>
<accession>A0A495ITB8</accession>
<dbReference type="OrthoDB" id="54411at2"/>
<protein>
    <submittedName>
        <fullName evidence="4">Adenylate cyclase</fullName>
    </submittedName>
</protein>
<name>A0A495ITB8_WILMA</name>
<dbReference type="RefSeq" id="WP_084248511.1">
    <property type="nucleotide sequence ID" value="NZ_CBCRXS010000019.1"/>
</dbReference>
<feature type="region of interest" description="Disordered" evidence="2">
    <location>
        <begin position="227"/>
        <end position="257"/>
    </location>
</feature>
<evidence type="ECO:0000256" key="1">
    <source>
        <dbReference type="ARBA" id="ARBA00005381"/>
    </source>
</evidence>